<dbReference type="EMBL" id="JAQMRD010000007">
    <property type="protein sequence ID" value="MDB9222771.1"/>
    <property type="molecule type" value="Genomic_DNA"/>
</dbReference>
<evidence type="ECO:0000259" key="3">
    <source>
        <dbReference type="Pfam" id="PF16344"/>
    </source>
</evidence>
<dbReference type="Proteomes" id="UP001212263">
    <property type="component" value="Unassembled WGS sequence"/>
</dbReference>
<feature type="domain" description="Protein FecR C-terminal" evidence="3">
    <location>
        <begin position="314"/>
        <end position="381"/>
    </location>
</feature>
<evidence type="ECO:0000313" key="4">
    <source>
        <dbReference type="EMBL" id="MDB9222771.1"/>
    </source>
</evidence>
<dbReference type="AlphaFoldDB" id="A0AAW6FI65"/>
<dbReference type="GO" id="GO:0016989">
    <property type="term" value="F:sigma factor antagonist activity"/>
    <property type="evidence" value="ECO:0007669"/>
    <property type="project" value="TreeGrafter"/>
</dbReference>
<keyword evidence="1" id="KW-0812">Transmembrane</keyword>
<gene>
    <name evidence="4" type="ORF">PN645_07080</name>
</gene>
<dbReference type="InterPro" id="IPR032508">
    <property type="entry name" value="FecR_C"/>
</dbReference>
<evidence type="ECO:0000259" key="2">
    <source>
        <dbReference type="Pfam" id="PF04773"/>
    </source>
</evidence>
<sequence length="385" mass="43602">MEIEEIIRLLPLLLGGKASKEQEKEVSRWLEEDEGNPVLYKELCATYYKLHYACRWTDIDPVAASSKIRSGLEKKSVRLRLTAWVSGVAAILVVGLCISYFIHREDSVIPERIIVKDVKSGEKKALLTLADGRQVELKADHQVNMDLGTVTAIEDSLVGLVYQVKDSSKTPLEYHQLSVPRAGEYIMTLSDGTKVWLNSETEMKYPVVFDRGKREVFITGEAFFEVVKDSARPFIVHTPHTHTTVLGTSFNVMAYAGEERTEITLVTGCVNVETGKSACRITPGYQVLVDNTSLNIENRQVNTAFFTSWKEGVFDFDRMTLDQLCVQLSRWYDVDFFFANQSAAEKRFTGAIKKNNTLRFMLDFVEKTSNVRFEVNGKTVSVYNQ</sequence>
<comment type="caution">
    <text evidence="4">The sequence shown here is derived from an EMBL/GenBank/DDBJ whole genome shotgun (WGS) entry which is preliminary data.</text>
</comment>
<feature type="domain" description="FecR protein" evidence="2">
    <location>
        <begin position="187"/>
        <end position="270"/>
    </location>
</feature>
<keyword evidence="1" id="KW-1133">Transmembrane helix</keyword>
<accession>A0AAW6FI65</accession>
<dbReference type="InterPro" id="IPR012373">
    <property type="entry name" value="Ferrdict_sens_TM"/>
</dbReference>
<evidence type="ECO:0000256" key="1">
    <source>
        <dbReference type="SAM" id="Phobius"/>
    </source>
</evidence>
<dbReference type="Pfam" id="PF16344">
    <property type="entry name" value="FecR_C"/>
    <property type="match status" value="1"/>
</dbReference>
<dbReference type="Gene3D" id="3.55.50.30">
    <property type="match status" value="1"/>
</dbReference>
<dbReference type="Pfam" id="PF04773">
    <property type="entry name" value="FecR"/>
    <property type="match status" value="1"/>
</dbReference>
<dbReference type="PANTHER" id="PTHR30273:SF2">
    <property type="entry name" value="PROTEIN FECR"/>
    <property type="match status" value="1"/>
</dbReference>
<protein>
    <submittedName>
        <fullName evidence="4">DUF4974 domain-containing protein</fullName>
    </submittedName>
</protein>
<evidence type="ECO:0000313" key="5">
    <source>
        <dbReference type="Proteomes" id="UP001212263"/>
    </source>
</evidence>
<feature type="transmembrane region" description="Helical" evidence="1">
    <location>
        <begin position="81"/>
        <end position="102"/>
    </location>
</feature>
<organism evidence="4 5">
    <name type="scientific">Odoribacter splanchnicus</name>
    <dbReference type="NCBI Taxonomy" id="28118"/>
    <lineage>
        <taxon>Bacteria</taxon>
        <taxon>Pseudomonadati</taxon>
        <taxon>Bacteroidota</taxon>
        <taxon>Bacteroidia</taxon>
        <taxon>Bacteroidales</taxon>
        <taxon>Odoribacteraceae</taxon>
        <taxon>Odoribacter</taxon>
    </lineage>
</organism>
<keyword evidence="1" id="KW-0472">Membrane</keyword>
<proteinExistence type="predicted"/>
<dbReference type="InterPro" id="IPR006860">
    <property type="entry name" value="FecR"/>
</dbReference>
<dbReference type="PANTHER" id="PTHR30273">
    <property type="entry name" value="PERIPLASMIC SIGNAL SENSOR AND SIGMA FACTOR ACTIVATOR FECR-RELATED"/>
    <property type="match status" value="1"/>
</dbReference>
<dbReference type="PIRSF" id="PIRSF018266">
    <property type="entry name" value="FecR"/>
    <property type="match status" value="1"/>
</dbReference>
<dbReference type="Gene3D" id="2.60.120.1440">
    <property type="match status" value="1"/>
</dbReference>
<reference evidence="4" key="1">
    <citation type="submission" date="2023-01" db="EMBL/GenBank/DDBJ databases">
        <title>Human gut microbiome strain richness.</title>
        <authorList>
            <person name="Chen-Liaw A."/>
        </authorList>
    </citation>
    <scope>NUCLEOTIDE SEQUENCE</scope>
    <source>
        <strain evidence="4">RTP21484st1_B7_RTP21484_190118</strain>
    </source>
</reference>
<name>A0AAW6FI65_9BACT</name>
<dbReference type="RefSeq" id="WP_022159970.1">
    <property type="nucleotide sequence ID" value="NZ_CABJFF010000013.1"/>
</dbReference>